<dbReference type="Pfam" id="PF00004">
    <property type="entry name" value="AAA"/>
    <property type="match status" value="1"/>
</dbReference>
<evidence type="ECO:0000256" key="1">
    <source>
        <dbReference type="ARBA" id="ARBA00004123"/>
    </source>
</evidence>
<dbReference type="FunFam" id="1.10.8.60:FF:000006">
    <property type="entry name" value="26S protease regulatory subunit 8"/>
    <property type="match status" value="1"/>
</dbReference>
<dbReference type="EMBL" id="GDID01004006">
    <property type="protein sequence ID" value="JAP92600.1"/>
    <property type="molecule type" value="Transcribed_RNA"/>
</dbReference>
<accession>A0A146K6Z1</accession>
<dbReference type="GO" id="GO:0000502">
    <property type="term" value="C:proteasome complex"/>
    <property type="evidence" value="ECO:0007669"/>
    <property type="project" value="UniProtKB-KW"/>
</dbReference>
<keyword evidence="11" id="KW-0645">Protease</keyword>
<dbReference type="InterPro" id="IPR003593">
    <property type="entry name" value="AAA+_ATPase"/>
</dbReference>
<keyword evidence="6 8" id="KW-0067">ATP-binding</keyword>
<evidence type="ECO:0000256" key="4">
    <source>
        <dbReference type="ARBA" id="ARBA00022490"/>
    </source>
</evidence>
<dbReference type="InterPro" id="IPR003960">
    <property type="entry name" value="ATPase_AAA_CS"/>
</dbReference>
<feature type="domain" description="AAA+ ATPase" evidence="10">
    <location>
        <begin position="163"/>
        <end position="302"/>
    </location>
</feature>
<keyword evidence="9" id="KW-0175">Coiled coil</keyword>
<comment type="subcellular location">
    <subcellularLocation>
        <location evidence="2">Cytoplasm</location>
    </subcellularLocation>
    <subcellularLocation>
        <location evidence="1">Nucleus</location>
    </subcellularLocation>
</comment>
<dbReference type="GO" id="GO:0006508">
    <property type="term" value="P:proteolysis"/>
    <property type="evidence" value="ECO:0007669"/>
    <property type="project" value="UniProtKB-KW"/>
</dbReference>
<evidence type="ECO:0000256" key="2">
    <source>
        <dbReference type="ARBA" id="ARBA00004496"/>
    </source>
</evidence>
<dbReference type="AlphaFoldDB" id="A0A146K6Z1"/>
<keyword evidence="7" id="KW-0647">Proteasome</keyword>
<dbReference type="GO" id="GO:0005524">
    <property type="term" value="F:ATP binding"/>
    <property type="evidence" value="ECO:0007669"/>
    <property type="project" value="UniProtKB-KW"/>
</dbReference>
<organism evidence="11">
    <name type="scientific">Trepomonas sp. PC1</name>
    <dbReference type="NCBI Taxonomy" id="1076344"/>
    <lineage>
        <taxon>Eukaryota</taxon>
        <taxon>Metamonada</taxon>
        <taxon>Diplomonadida</taxon>
        <taxon>Hexamitidae</taxon>
        <taxon>Hexamitinae</taxon>
        <taxon>Trepomonas</taxon>
    </lineage>
</organism>
<evidence type="ECO:0000256" key="6">
    <source>
        <dbReference type="ARBA" id="ARBA00022840"/>
    </source>
</evidence>
<dbReference type="GO" id="GO:0016887">
    <property type="term" value="F:ATP hydrolysis activity"/>
    <property type="evidence" value="ECO:0007669"/>
    <property type="project" value="InterPro"/>
</dbReference>
<gene>
    <name evidence="11" type="ORF">TPC1_15406</name>
</gene>
<dbReference type="InterPro" id="IPR041569">
    <property type="entry name" value="AAA_lid_3"/>
</dbReference>
<dbReference type="Pfam" id="PF17862">
    <property type="entry name" value="AAA_lid_3"/>
    <property type="match status" value="1"/>
</dbReference>
<evidence type="ECO:0000256" key="5">
    <source>
        <dbReference type="ARBA" id="ARBA00022741"/>
    </source>
</evidence>
<dbReference type="FunFam" id="3.40.50.300:FF:000030">
    <property type="entry name" value="26S protease regulatory subunit 8"/>
    <property type="match status" value="1"/>
</dbReference>
<dbReference type="InterPro" id="IPR003959">
    <property type="entry name" value="ATPase_AAA_core"/>
</dbReference>
<name>A0A146K6Z1_9EUKA</name>
<keyword evidence="5 8" id="KW-0547">Nucleotide-binding</keyword>
<evidence type="ECO:0000256" key="8">
    <source>
        <dbReference type="RuleBase" id="RU003651"/>
    </source>
</evidence>
<sequence>MDLQSYYQQRIQNLTSQIGSRQTQFGQLQVLCDDLNVKIRRLQEEIHALQDSSLDIGEVIKVMSSIKCFVKQPPDERKVYTINQKVDVSSLKPGVRVGIKNSEIMMVLPSTVDPVVNLMRIEKVPDCTYDQVGGLSKQINELREVIELPITNPELFKSVGITPGSGVILCGPPGTGKTLLAKAVAHHCKCSFIRISGSELIQKYIGEGARLVREMFQMAKQHQPAIIFIDEADSIGGKRSDSSHGAEQEVQRTMLELLAQLDGFEPNTQIKLIMATNRVDMLDPALLRPGRIDRKIELPHPNQEARVQILKIHSRKMNVQRNVDFNAISKIMDGANGSDCRAVCNEAGIAALREKRGCILQEDFEAAVLKVMKKEWNAKTEDQARFIK</sequence>
<dbReference type="Gene3D" id="1.10.8.60">
    <property type="match status" value="1"/>
</dbReference>
<dbReference type="InterPro" id="IPR050221">
    <property type="entry name" value="26S_Proteasome_ATPase"/>
</dbReference>
<dbReference type="Gene3D" id="2.40.50.140">
    <property type="entry name" value="Nucleic acid-binding proteins"/>
    <property type="match status" value="1"/>
</dbReference>
<comment type="similarity">
    <text evidence="3 8">Belongs to the AAA ATPase family.</text>
</comment>
<feature type="coiled-coil region" evidence="9">
    <location>
        <begin position="25"/>
        <end position="52"/>
    </location>
</feature>
<dbReference type="GO" id="GO:0005737">
    <property type="term" value="C:cytoplasm"/>
    <property type="evidence" value="ECO:0007669"/>
    <property type="project" value="UniProtKB-SubCell"/>
</dbReference>
<evidence type="ECO:0000256" key="7">
    <source>
        <dbReference type="ARBA" id="ARBA00022942"/>
    </source>
</evidence>
<dbReference type="SMART" id="SM00382">
    <property type="entry name" value="AAA"/>
    <property type="match status" value="1"/>
</dbReference>
<dbReference type="Gene3D" id="3.40.50.300">
    <property type="entry name" value="P-loop containing nucleotide triphosphate hydrolases"/>
    <property type="match status" value="1"/>
</dbReference>
<keyword evidence="11" id="KW-0378">Hydrolase</keyword>
<dbReference type="PROSITE" id="PS00674">
    <property type="entry name" value="AAA"/>
    <property type="match status" value="1"/>
</dbReference>
<dbReference type="SUPFAM" id="SSF52540">
    <property type="entry name" value="P-loop containing nucleoside triphosphate hydrolases"/>
    <property type="match status" value="1"/>
</dbReference>
<evidence type="ECO:0000259" key="10">
    <source>
        <dbReference type="SMART" id="SM00382"/>
    </source>
</evidence>
<proteinExistence type="inferred from homology"/>
<dbReference type="PANTHER" id="PTHR23073">
    <property type="entry name" value="26S PROTEASOME REGULATORY SUBUNIT"/>
    <property type="match status" value="1"/>
</dbReference>
<dbReference type="InterPro" id="IPR012340">
    <property type="entry name" value="NA-bd_OB-fold"/>
</dbReference>
<evidence type="ECO:0000313" key="11">
    <source>
        <dbReference type="EMBL" id="JAP92600.1"/>
    </source>
</evidence>
<dbReference type="InterPro" id="IPR027417">
    <property type="entry name" value="P-loop_NTPase"/>
</dbReference>
<keyword evidence="4" id="KW-0963">Cytoplasm</keyword>
<evidence type="ECO:0000256" key="9">
    <source>
        <dbReference type="SAM" id="Coils"/>
    </source>
</evidence>
<dbReference type="GO" id="GO:0008233">
    <property type="term" value="F:peptidase activity"/>
    <property type="evidence" value="ECO:0007669"/>
    <property type="project" value="UniProtKB-KW"/>
</dbReference>
<protein>
    <submittedName>
        <fullName evidence="11">26S protease regulatory subunit 8</fullName>
    </submittedName>
</protein>
<reference evidence="11" key="1">
    <citation type="submission" date="2015-07" db="EMBL/GenBank/DDBJ databases">
        <title>Adaptation to a free-living lifestyle via gene acquisitions in the diplomonad Trepomonas sp. PC1.</title>
        <authorList>
            <person name="Xu F."/>
            <person name="Jerlstrom-Hultqvist J."/>
            <person name="Kolisko M."/>
            <person name="Simpson A.G.B."/>
            <person name="Roger A.J."/>
            <person name="Svard S.G."/>
            <person name="Andersson J.O."/>
        </authorList>
    </citation>
    <scope>NUCLEOTIDE SEQUENCE</scope>
    <source>
        <strain evidence="11">PC1</strain>
    </source>
</reference>
<dbReference type="GO" id="GO:0005634">
    <property type="term" value="C:nucleus"/>
    <property type="evidence" value="ECO:0007669"/>
    <property type="project" value="UniProtKB-SubCell"/>
</dbReference>
<evidence type="ECO:0000256" key="3">
    <source>
        <dbReference type="ARBA" id="ARBA00006914"/>
    </source>
</evidence>